<protein>
    <submittedName>
        <fullName evidence="1">Uncharacterized protein</fullName>
    </submittedName>
</protein>
<proteinExistence type="predicted"/>
<dbReference type="AlphaFoldDB" id="A0A097SQA4"/>
<organism evidence="1">
    <name type="scientific">Rhodococcus sp. NS1</name>
    <dbReference type="NCBI Taxonomy" id="402236"/>
    <lineage>
        <taxon>Bacteria</taxon>
        <taxon>Bacillati</taxon>
        <taxon>Actinomycetota</taxon>
        <taxon>Actinomycetes</taxon>
        <taxon>Mycobacteriales</taxon>
        <taxon>Nocardiaceae</taxon>
        <taxon>Rhodococcus</taxon>
    </lineage>
</organism>
<name>A0A097SQA4_9NOCA</name>
<evidence type="ECO:0000313" key="1">
    <source>
        <dbReference type="EMBL" id="AIU93700.1"/>
    </source>
</evidence>
<geneLocation type="plasmid" evidence="1">
    <name>pNSL1</name>
</geneLocation>
<sequence length="97" mass="11326">MVALRWLIDLVRAREKYCVCLRFAGILYRRRSFPHPRDYPETVCEGPAWPKRRCPCLIRRKLWARRSLTPAAGEIIDQSELAERLLAARRGICVADC</sequence>
<gene>
    <name evidence="1" type="ORF">LRS1606.266</name>
</gene>
<accession>A0A097SQA4</accession>
<reference evidence="1" key="1">
    <citation type="submission" date="2014-03" db="EMBL/GenBank/DDBJ databases">
        <authorList>
            <person name="Zhang G."/>
            <person name="Zhu L."/>
            <person name="Fang P."/>
        </authorList>
    </citation>
    <scope>NUCLEOTIDE SEQUENCE</scope>
    <source>
        <strain evidence="1">NS1</strain>
        <plasmid evidence="1">pNSL1</plasmid>
    </source>
</reference>
<keyword evidence="1" id="KW-0614">Plasmid</keyword>
<dbReference type="EMBL" id="KJ605395">
    <property type="protein sequence ID" value="AIU93700.1"/>
    <property type="molecule type" value="Genomic_DNA"/>
</dbReference>